<dbReference type="EMBL" id="KV891494">
    <property type="protein sequence ID" value="OON23753.1"/>
    <property type="molecule type" value="Genomic_DNA"/>
</dbReference>
<accession>A0A1S8XBE4</accession>
<evidence type="ECO:0000313" key="2">
    <source>
        <dbReference type="EMBL" id="OON23753.1"/>
    </source>
</evidence>
<organism evidence="2 3">
    <name type="scientific">Opisthorchis viverrini</name>
    <name type="common">Southeast Asian liver fluke</name>
    <dbReference type="NCBI Taxonomy" id="6198"/>
    <lineage>
        <taxon>Eukaryota</taxon>
        <taxon>Metazoa</taxon>
        <taxon>Spiralia</taxon>
        <taxon>Lophotrochozoa</taxon>
        <taxon>Platyhelminthes</taxon>
        <taxon>Trematoda</taxon>
        <taxon>Digenea</taxon>
        <taxon>Opisthorchiida</taxon>
        <taxon>Opisthorchiata</taxon>
        <taxon>Opisthorchiidae</taxon>
        <taxon>Opisthorchis</taxon>
    </lineage>
</organism>
<evidence type="ECO:0000256" key="1">
    <source>
        <dbReference type="SAM" id="MobiDB-lite"/>
    </source>
</evidence>
<evidence type="ECO:0000313" key="3">
    <source>
        <dbReference type="Proteomes" id="UP000243686"/>
    </source>
</evidence>
<feature type="region of interest" description="Disordered" evidence="1">
    <location>
        <begin position="1006"/>
        <end position="1037"/>
    </location>
</feature>
<reference evidence="2 3" key="1">
    <citation type="submission" date="2015-03" db="EMBL/GenBank/DDBJ databases">
        <title>Draft genome of the nematode, Opisthorchis viverrini.</title>
        <authorList>
            <person name="Mitreva M."/>
        </authorList>
    </citation>
    <scope>NUCLEOTIDE SEQUENCE [LARGE SCALE GENOMIC DNA]</scope>
    <source>
        <strain evidence="2">Khon Kaen</strain>
    </source>
</reference>
<feature type="region of interest" description="Disordered" evidence="1">
    <location>
        <begin position="1437"/>
        <end position="1474"/>
    </location>
</feature>
<keyword evidence="3" id="KW-1185">Reference proteome</keyword>
<feature type="compositionally biased region" description="Basic and acidic residues" evidence="1">
    <location>
        <begin position="1459"/>
        <end position="1474"/>
    </location>
</feature>
<gene>
    <name evidence="2" type="ORF">X801_00333</name>
</gene>
<name>A0A1S8XBE4_OPIVI</name>
<feature type="region of interest" description="Disordered" evidence="1">
    <location>
        <begin position="136"/>
        <end position="168"/>
    </location>
</feature>
<dbReference type="Proteomes" id="UP000243686">
    <property type="component" value="Unassembled WGS sequence"/>
</dbReference>
<proteinExistence type="predicted"/>
<protein>
    <submittedName>
        <fullName evidence="2">Uncharacterized protein</fullName>
    </submittedName>
</protein>
<feature type="compositionally biased region" description="Polar residues" evidence="1">
    <location>
        <begin position="1012"/>
        <end position="1028"/>
    </location>
</feature>
<sequence length="1474" mass="164253">MSGEHLKISTGNHFEHPNFVARIKATKHKDQTMIPDEGYLKRTNDRGVVQEPSQEWSSTSVELPRDLKGYTADGHEEDPIAQRLPEHEHQCDLLDTGTRAPKRYPTTSEPCHILSAQNEGYDLMDIQMVPDLLDPKLSTETSSRDVSGKLNGNETNPTKEKRKNVKTPAELGIDHVERPFSSFDGTKNTKIVNRRGGRNVGLPKEHQGQLTKMDDLSNLPGKKFEVEHFDECKSISEDYGGQTSTKPQMFFPKCDANLELKDNKIFPVAACELSNYLLAYHTWLAEDVIGLFQGSSQLVCHPASEYKDNVEKRVALIGKSSALGVKSVVNASELNTYSMENFKIDHSEDCTLLADSEVTLVPGESGLRTLSVDTRVDSVEIEVPGTRDAFNDLSMDLQKIDAQYAAPFVPNKRDPKISKQLPDEQVTDVRERLTSVVSVERQDLKLVYECAQCSPAEAPLKSFCDSRLMIIKDLPYENKPQPNAAPVTKRHKSQTSVSKLGDHLLTECDNEQFLHRAEHERIAGKEVWPDDYAMPETKASGAANDLYNGVLAKFEVCYFDDIDLLTPLGLEVYVGESDCEATLATNGSTNQRIPEAEGIFSGALLKQNGMEGQDDSFFVTPEELPCGASDEKAITCEDAMCRQGCRKRTSVGMQDILYPGSRPLMRAISDEFNNFTVLLEADLHLPTEPTESEEILSYGDFSPKNSFGLCHILSDQNEWDYSDEVTFVADLSDPVLPPNPVKYDVINEHDLGINEPNIKGPAGESVLYDRLLTDFDLIQPNNYTSALGSHLNWHTEDQYTKYYAHENKPTGDVPYTENPIQTNALNLVDRCIENGLSTIEEEVSLVCKDFLESIQTHSGFVSPPINSDGDEPTTLYEATFLPGIKASEIPDPPSQHVGIPVHKDYALVNHPTFTLPFTNSVEDNVVKKAMNFESSQLHDDEEVTLVSISHCEDYSLNRGDKEIYSPSEMPGLAIKKREILVSPQQHASEFAFVRTSRSDDALMTSGYEPRIDQSSNRKIKSRPNSPASSADPHSILDPPIIEPEHSCQLMNCLLNTSISNTKLINSFDNRSYPAAFPVETDNLNNLAFIPVSAAEIAARINNLVEGFTTEDSKLVSRGSGIMCAFNSNLRCSTLTSVPSTDSVNVRRQIEPARRVQHKAPELAAMLLDQGIAVFDGDAQYIPQIQKPVVYCTINCGYTFTIQLEEPQLKSLRTHFPHVNLKDERSSKSVNQKLEKTQWATNTKTKCSSPKRSQEYKCCLGTLTPAELKVVRIRQRKSAEQEDIKYLQNTGTPSVEKLAKYHTTRELPLESIHSPDSRFDDLSARLSSTSESHRISKTGSHGNPVPRKRLTVLSEISTNVFIKGPIGYRSFPRAFKRMSKLDILSSSNSPSRSNTPQILHIYTPDSFFTGGTSSEPEEHHGIIGNGAILEHMNTSHFVRHETPRKPLPKPVKNPLSCKVHANDRDSDRITMRSGS</sequence>